<gene>
    <name evidence="2" type="ORF">Lpp7_14750</name>
</gene>
<dbReference type="EMBL" id="ANJV01000432">
    <property type="protein sequence ID" value="EPC48574.1"/>
    <property type="molecule type" value="Genomic_DNA"/>
</dbReference>
<accession>A0A8E0M7V6</accession>
<dbReference type="Pfam" id="PF03749">
    <property type="entry name" value="SfsA"/>
    <property type="match status" value="1"/>
</dbReference>
<organism evidence="2 3">
    <name type="scientific">Lacticaseibacillus paracasei subsp. paracasei Lpp7</name>
    <dbReference type="NCBI Taxonomy" id="1256200"/>
    <lineage>
        <taxon>Bacteria</taxon>
        <taxon>Bacillati</taxon>
        <taxon>Bacillota</taxon>
        <taxon>Bacilli</taxon>
        <taxon>Lactobacillales</taxon>
        <taxon>Lactobacillaceae</taxon>
        <taxon>Lacticaseibacillus</taxon>
    </lineage>
</organism>
<dbReference type="InterPro" id="IPR040452">
    <property type="entry name" value="SfsA_C"/>
</dbReference>
<evidence type="ECO:0000313" key="3">
    <source>
        <dbReference type="Proteomes" id="UP000014303"/>
    </source>
</evidence>
<name>A0A8E0M7V6_LACPA</name>
<protein>
    <submittedName>
        <fullName evidence="2">Sugar fermentation stimulation protein</fullName>
    </submittedName>
</protein>
<evidence type="ECO:0000313" key="2">
    <source>
        <dbReference type="EMBL" id="EPC48574.1"/>
    </source>
</evidence>
<sequence length="106" mass="11806">MANGTLAAFPDAPTTRAVKHVHTLTMAQAEGYQAFLLFIVQLPDIRQMTIYRDRFPELVTAITTAKQNGVRVLAYDTMTGPDQITLGNEIPFDEHLPFSEINLNSL</sequence>
<dbReference type="PANTHER" id="PTHR30545">
    <property type="entry name" value="SUGAR FERMENTATION STIMULATION PROTEIN A"/>
    <property type="match status" value="1"/>
</dbReference>
<comment type="caution">
    <text evidence="2">The sequence shown here is derived from an EMBL/GenBank/DDBJ whole genome shotgun (WGS) entry which is preliminary data.</text>
</comment>
<dbReference type="Proteomes" id="UP000014303">
    <property type="component" value="Unassembled WGS sequence"/>
</dbReference>
<reference evidence="2 3" key="1">
    <citation type="journal article" date="2013" name="PLoS ONE">
        <title>Lactobacillus paracasei comparative genomics: towards species pan-genome definition and exploitation of diversity.</title>
        <authorList>
            <person name="Smokvina T."/>
            <person name="Wels M."/>
            <person name="Polka J."/>
            <person name="Chervaux C."/>
            <person name="Brisse S."/>
            <person name="Boekhorst J."/>
            <person name="van Hylckama Vlieg J.E."/>
            <person name="Siezen R.J."/>
        </authorList>
    </citation>
    <scope>NUCLEOTIDE SEQUENCE [LARGE SCALE GENOMIC DNA]</scope>
    <source>
        <strain evidence="2 3">Lpp7</strain>
    </source>
</reference>
<proteinExistence type="predicted"/>
<dbReference type="AlphaFoldDB" id="A0A8E0M7V6"/>
<evidence type="ECO:0000259" key="1">
    <source>
        <dbReference type="Pfam" id="PF03749"/>
    </source>
</evidence>
<dbReference type="InterPro" id="IPR005224">
    <property type="entry name" value="SfsA"/>
</dbReference>
<dbReference type="Gene3D" id="3.40.1350.60">
    <property type="match status" value="1"/>
</dbReference>
<dbReference type="PANTHER" id="PTHR30545:SF2">
    <property type="entry name" value="SUGAR FERMENTATION STIMULATION PROTEIN A"/>
    <property type="match status" value="1"/>
</dbReference>
<dbReference type="GO" id="GO:0003677">
    <property type="term" value="F:DNA binding"/>
    <property type="evidence" value="ECO:0007669"/>
    <property type="project" value="InterPro"/>
</dbReference>
<feature type="domain" description="Sugar fermentation stimulation protein C-terminal" evidence="1">
    <location>
        <begin position="4"/>
        <end position="81"/>
    </location>
</feature>